<dbReference type="RefSeq" id="WP_182558737.1">
    <property type="nucleotide sequence ID" value="NZ_JACGWT010000001.1"/>
</dbReference>
<dbReference type="Pfam" id="PF08922">
    <property type="entry name" value="DUF1905"/>
    <property type="match status" value="1"/>
</dbReference>
<proteinExistence type="predicted"/>
<evidence type="ECO:0008006" key="3">
    <source>
        <dbReference type="Google" id="ProtNLM"/>
    </source>
</evidence>
<name>A0A7W3P4S2_9ACTN</name>
<dbReference type="SUPFAM" id="SSF141694">
    <property type="entry name" value="AF2212/PG0164-like"/>
    <property type="match status" value="1"/>
</dbReference>
<gene>
    <name evidence="1" type="ORF">FHX74_000795</name>
</gene>
<sequence>MAVFEFTAEVWRWSARADQVWAFVSVPREASEQIEDLAEALPPAGFGAVRVRAAIGGSQWTTSVFPGGDGRYSLPVKKAVRVREGLELGDTAQVWIETVDV</sequence>
<dbReference type="AlphaFoldDB" id="A0A7W3P4S2"/>
<reference evidence="1 2" key="1">
    <citation type="submission" date="2020-07" db="EMBL/GenBank/DDBJ databases">
        <title>Sequencing the genomes of 1000 actinobacteria strains.</title>
        <authorList>
            <person name="Klenk H.-P."/>
        </authorList>
    </citation>
    <scope>NUCLEOTIDE SEQUENCE [LARGE SCALE GENOMIC DNA]</scope>
    <source>
        <strain evidence="1 2">DSM 100723</strain>
    </source>
</reference>
<dbReference type="Proteomes" id="UP000523079">
    <property type="component" value="Unassembled WGS sequence"/>
</dbReference>
<organism evidence="1 2">
    <name type="scientific">Microlunatus kandeliicorticis</name>
    <dbReference type="NCBI Taxonomy" id="1759536"/>
    <lineage>
        <taxon>Bacteria</taxon>
        <taxon>Bacillati</taxon>
        <taxon>Actinomycetota</taxon>
        <taxon>Actinomycetes</taxon>
        <taxon>Propionibacteriales</taxon>
        <taxon>Propionibacteriaceae</taxon>
        <taxon>Microlunatus</taxon>
    </lineage>
</organism>
<comment type="caution">
    <text evidence="1">The sequence shown here is derived from an EMBL/GenBank/DDBJ whole genome shotgun (WGS) entry which is preliminary data.</text>
</comment>
<accession>A0A7W3P4S2</accession>
<dbReference type="InterPro" id="IPR037079">
    <property type="entry name" value="AF2212/PG0164-like_sf"/>
</dbReference>
<keyword evidence="2" id="KW-1185">Reference proteome</keyword>
<dbReference type="Gene3D" id="2.40.30.100">
    <property type="entry name" value="AF2212/PG0164-like"/>
    <property type="match status" value="1"/>
</dbReference>
<evidence type="ECO:0000313" key="2">
    <source>
        <dbReference type="Proteomes" id="UP000523079"/>
    </source>
</evidence>
<protein>
    <recommendedName>
        <fullName evidence="3">DUF1905 domain-containing protein</fullName>
    </recommendedName>
</protein>
<evidence type="ECO:0000313" key="1">
    <source>
        <dbReference type="EMBL" id="MBA8793201.1"/>
    </source>
</evidence>
<dbReference type="InterPro" id="IPR015018">
    <property type="entry name" value="DUF1905"/>
</dbReference>
<dbReference type="EMBL" id="JACGWT010000001">
    <property type="protein sequence ID" value="MBA8793201.1"/>
    <property type="molecule type" value="Genomic_DNA"/>
</dbReference>